<evidence type="ECO:0000256" key="12">
    <source>
        <dbReference type="ARBA" id="ARBA00066387"/>
    </source>
</evidence>
<dbReference type="EC" id="7.6.2.8" evidence="12"/>
<comment type="function">
    <text evidence="10">Required for corrinoid utilization. Probably part of the ABC transporter complex BtuCDF involved in cobalamin (vitamin B12) import. Probably responsible for energy coupling to the transport system.</text>
</comment>
<evidence type="ECO:0000256" key="4">
    <source>
        <dbReference type="ARBA" id="ARBA00022741"/>
    </source>
</evidence>
<feature type="domain" description="ABC transporter" evidence="16">
    <location>
        <begin position="48"/>
        <end position="286"/>
    </location>
</feature>
<dbReference type="CDD" id="cd03214">
    <property type="entry name" value="ABC_Iron-Siderophores_B12_Hemin"/>
    <property type="match status" value="1"/>
</dbReference>
<keyword evidence="2" id="KW-0813">Transport</keyword>
<keyword evidence="4" id="KW-0547">Nucleotide-binding</keyword>
<name>A0A7T3G101_9EURY</name>
<dbReference type="Proteomes" id="UP000595001">
    <property type="component" value="Chromosome"/>
</dbReference>
<dbReference type="GO" id="GO:0005524">
    <property type="term" value="F:ATP binding"/>
    <property type="evidence" value="ECO:0007669"/>
    <property type="project" value="UniProtKB-KW"/>
</dbReference>
<evidence type="ECO:0000256" key="9">
    <source>
        <dbReference type="ARBA" id="ARBA00050590"/>
    </source>
</evidence>
<dbReference type="InterPro" id="IPR003439">
    <property type="entry name" value="ABC_transporter-like_ATP-bd"/>
</dbReference>
<evidence type="ECO:0000313" key="18">
    <source>
        <dbReference type="Proteomes" id="UP000595001"/>
    </source>
</evidence>
<proteinExistence type="predicted"/>
<dbReference type="InterPro" id="IPR017871">
    <property type="entry name" value="ABC_transporter-like_CS"/>
</dbReference>
<evidence type="ECO:0000313" key="17">
    <source>
        <dbReference type="EMBL" id="QPV64292.1"/>
    </source>
</evidence>
<evidence type="ECO:0000256" key="11">
    <source>
        <dbReference type="ARBA" id="ARBA00064420"/>
    </source>
</evidence>
<keyword evidence="6" id="KW-0408">Iron</keyword>
<dbReference type="PROSITE" id="PS00211">
    <property type="entry name" value="ABC_TRANSPORTER_1"/>
    <property type="match status" value="1"/>
</dbReference>
<dbReference type="Gene3D" id="3.40.50.300">
    <property type="entry name" value="P-loop containing nucleotide triphosphate hydrolases"/>
    <property type="match status" value="1"/>
</dbReference>
<keyword evidence="5 17" id="KW-0067">ATP-binding</keyword>
<dbReference type="GO" id="GO:0005886">
    <property type="term" value="C:plasma membrane"/>
    <property type="evidence" value="ECO:0007669"/>
    <property type="project" value="UniProtKB-SubCell"/>
</dbReference>
<dbReference type="InterPro" id="IPR027417">
    <property type="entry name" value="P-loop_NTPase"/>
</dbReference>
<evidence type="ECO:0000256" key="3">
    <source>
        <dbReference type="ARBA" id="ARBA00022475"/>
    </source>
</evidence>
<dbReference type="PROSITE" id="PS50893">
    <property type="entry name" value="ABC_TRANSPORTER_2"/>
    <property type="match status" value="1"/>
</dbReference>
<evidence type="ECO:0000256" key="1">
    <source>
        <dbReference type="ARBA" id="ARBA00004202"/>
    </source>
</evidence>
<evidence type="ECO:0000256" key="10">
    <source>
        <dbReference type="ARBA" id="ARBA00058960"/>
    </source>
</evidence>
<reference evidence="17 18" key="1">
    <citation type="submission" date="2020-12" db="EMBL/GenBank/DDBJ databases">
        <title>Halosimplex halophilum sp. nov. and Halosimplex salinum sp. nov., two new members of the genus Halosimplex.</title>
        <authorList>
            <person name="Cui H.L."/>
        </authorList>
    </citation>
    <scope>NUCLEOTIDE SEQUENCE [LARGE SCALE GENOMIC DNA]</scope>
    <source>
        <strain evidence="17 18">YGH94</strain>
    </source>
</reference>
<evidence type="ECO:0000256" key="15">
    <source>
        <dbReference type="SAM" id="MobiDB-lite"/>
    </source>
</evidence>
<comment type="subcellular location">
    <subcellularLocation>
        <location evidence="1">Cell membrane</location>
        <topology evidence="1">Peripheral membrane protein</topology>
    </subcellularLocation>
</comment>
<feature type="compositionally biased region" description="Low complexity" evidence="15">
    <location>
        <begin position="26"/>
        <end position="45"/>
    </location>
</feature>
<organism evidence="17 18">
    <name type="scientific">Halosimplex litoreum</name>
    <dbReference type="NCBI Taxonomy" id="1198301"/>
    <lineage>
        <taxon>Archaea</taxon>
        <taxon>Methanobacteriati</taxon>
        <taxon>Methanobacteriota</taxon>
        <taxon>Stenosarchaea group</taxon>
        <taxon>Halobacteria</taxon>
        <taxon>Halobacteriales</taxon>
        <taxon>Haloarculaceae</taxon>
        <taxon>Halosimplex</taxon>
    </lineage>
</organism>
<dbReference type="GO" id="GO:0016887">
    <property type="term" value="F:ATP hydrolysis activity"/>
    <property type="evidence" value="ECO:0007669"/>
    <property type="project" value="InterPro"/>
</dbReference>
<evidence type="ECO:0000256" key="2">
    <source>
        <dbReference type="ARBA" id="ARBA00022448"/>
    </source>
</evidence>
<gene>
    <name evidence="17" type="ORF">I7X12_06665</name>
</gene>
<dbReference type="OrthoDB" id="24644at2157"/>
<dbReference type="RefSeq" id="WP_198063065.1">
    <property type="nucleotide sequence ID" value="NZ_CP065856.1"/>
</dbReference>
<comment type="catalytic activity">
    <reaction evidence="9">
        <text>an R-cob(III)alamin(out) + ATP + H2O = an R-cob(III)alamin(in) + ADP + phosphate + H(+)</text>
        <dbReference type="Rhea" id="RHEA:17873"/>
        <dbReference type="ChEBI" id="CHEBI:15377"/>
        <dbReference type="ChEBI" id="CHEBI:15378"/>
        <dbReference type="ChEBI" id="CHEBI:30616"/>
        <dbReference type="ChEBI" id="CHEBI:43474"/>
        <dbReference type="ChEBI" id="CHEBI:140785"/>
        <dbReference type="ChEBI" id="CHEBI:456216"/>
        <dbReference type="EC" id="7.6.2.8"/>
    </reaction>
</comment>
<dbReference type="SUPFAM" id="SSF52540">
    <property type="entry name" value="P-loop containing nucleoside triphosphate hydrolases"/>
    <property type="match status" value="1"/>
</dbReference>
<dbReference type="FunFam" id="3.40.50.300:FF:000134">
    <property type="entry name" value="Iron-enterobactin ABC transporter ATP-binding protein"/>
    <property type="match status" value="1"/>
</dbReference>
<comment type="subunit">
    <text evidence="11">The complex is composed of two ATP-binding proteins (BtuD), two transmembrane proteins (BtuC) and a solute-binding protein (BtuF).</text>
</comment>
<keyword evidence="7" id="KW-0406">Ion transport</keyword>
<keyword evidence="18" id="KW-1185">Reference proteome</keyword>
<dbReference type="Pfam" id="PF00005">
    <property type="entry name" value="ABC_tran"/>
    <property type="match status" value="1"/>
</dbReference>
<evidence type="ECO:0000256" key="6">
    <source>
        <dbReference type="ARBA" id="ARBA00023004"/>
    </source>
</evidence>
<evidence type="ECO:0000256" key="5">
    <source>
        <dbReference type="ARBA" id="ARBA00022840"/>
    </source>
</evidence>
<accession>A0A7T3G101</accession>
<dbReference type="GO" id="GO:0015420">
    <property type="term" value="F:ABC-type vitamin B12 transporter activity"/>
    <property type="evidence" value="ECO:0007669"/>
    <property type="project" value="UniProtKB-EC"/>
</dbReference>
<dbReference type="KEGG" id="hlt:I7X12_06665"/>
<dbReference type="InterPro" id="IPR051535">
    <property type="entry name" value="Siderophore_ABC-ATPase"/>
</dbReference>
<evidence type="ECO:0000256" key="7">
    <source>
        <dbReference type="ARBA" id="ARBA00023065"/>
    </source>
</evidence>
<evidence type="ECO:0000256" key="8">
    <source>
        <dbReference type="ARBA" id="ARBA00023136"/>
    </source>
</evidence>
<protein>
    <recommendedName>
        <fullName evidence="13">Cobalamin import ATP-binding protein BtuD</fullName>
        <ecNumber evidence="12">7.6.2.8</ecNumber>
    </recommendedName>
    <alternativeName>
        <fullName evidence="14">Vitamin B12-transporting ATPase</fullName>
    </alternativeName>
</protein>
<dbReference type="PANTHER" id="PTHR42771:SF2">
    <property type="entry name" value="IRON(3+)-HYDROXAMATE IMPORT ATP-BINDING PROTEIN FHUC"/>
    <property type="match status" value="1"/>
</dbReference>
<dbReference type="AlphaFoldDB" id="A0A7T3G101"/>
<evidence type="ECO:0000259" key="16">
    <source>
        <dbReference type="PROSITE" id="PS50893"/>
    </source>
</evidence>
<evidence type="ECO:0000256" key="14">
    <source>
        <dbReference type="ARBA" id="ARBA00077139"/>
    </source>
</evidence>
<keyword evidence="8" id="KW-0472">Membrane</keyword>
<feature type="region of interest" description="Disordered" evidence="15">
    <location>
        <begin position="1"/>
        <end position="47"/>
    </location>
</feature>
<feature type="region of interest" description="Disordered" evidence="15">
    <location>
        <begin position="294"/>
        <end position="315"/>
    </location>
</feature>
<keyword evidence="3" id="KW-1003">Cell membrane</keyword>
<evidence type="ECO:0000256" key="13">
    <source>
        <dbReference type="ARBA" id="ARBA00073649"/>
    </source>
</evidence>
<dbReference type="PANTHER" id="PTHR42771">
    <property type="entry name" value="IRON(3+)-HYDROXAMATE IMPORT ATP-BINDING PROTEIN FHUC"/>
    <property type="match status" value="1"/>
</dbReference>
<dbReference type="GO" id="GO:0006811">
    <property type="term" value="P:monoatomic ion transport"/>
    <property type="evidence" value="ECO:0007669"/>
    <property type="project" value="UniProtKB-KW"/>
</dbReference>
<sequence length="315" mass="33508">MSQSDTTPTPPHRDDDHTDCDESPDARSALSAPAIAAGGDADAGGTPFEAEDVVVGYPTSEEPVVDGESLVAAPGEVTALVGPNGSGKSTLLKAMADQLAPEAGAVRIDGSEVADMDAKDLARRLGLLSQENVAPDSITVRKLVEHGRYPHRGFFDGLTEEDRAAIDRAIDLAGVDHLRDRDVGSLSGGQKQLVWIAMVLAQQTDVLLLDEPTTFLDMHHQLEVMEIVETLRAESDKTVVVVLHDLQQAARLADRVVALQDGAVHGRGSPEEVVTEQLLADVFEIEAEVVPTDRGPQITPLRPIHDGDGSDDCDD</sequence>
<dbReference type="SMART" id="SM00382">
    <property type="entry name" value="AAA"/>
    <property type="match status" value="1"/>
</dbReference>
<dbReference type="InterPro" id="IPR003593">
    <property type="entry name" value="AAA+_ATPase"/>
</dbReference>
<dbReference type="GeneID" id="60588160"/>
<dbReference type="EMBL" id="CP065856">
    <property type="protein sequence ID" value="QPV64292.1"/>
    <property type="molecule type" value="Genomic_DNA"/>
</dbReference>